<name>A0A8J4Q154_9MYCE</name>
<evidence type="ECO:0000313" key="2">
    <source>
        <dbReference type="Proteomes" id="UP000695562"/>
    </source>
</evidence>
<gene>
    <name evidence="1" type="ORF">CYY_000848</name>
</gene>
<evidence type="ECO:0000313" key="1">
    <source>
        <dbReference type="EMBL" id="KAF2077886.1"/>
    </source>
</evidence>
<proteinExistence type="predicted"/>
<organism evidence="1 2">
    <name type="scientific">Polysphondylium violaceum</name>
    <dbReference type="NCBI Taxonomy" id="133409"/>
    <lineage>
        <taxon>Eukaryota</taxon>
        <taxon>Amoebozoa</taxon>
        <taxon>Evosea</taxon>
        <taxon>Eumycetozoa</taxon>
        <taxon>Dictyostelia</taxon>
        <taxon>Dictyosteliales</taxon>
        <taxon>Dictyosteliaceae</taxon>
        <taxon>Polysphondylium</taxon>
    </lineage>
</organism>
<reference evidence="1" key="1">
    <citation type="submission" date="2020-01" db="EMBL/GenBank/DDBJ databases">
        <title>Development of genomics and gene disruption for Polysphondylium violaceum indicates a role for the polyketide synthase stlB in stalk morphogenesis.</title>
        <authorList>
            <person name="Narita B."/>
            <person name="Kawabe Y."/>
            <person name="Kin K."/>
            <person name="Saito T."/>
            <person name="Gibbs R."/>
            <person name="Kuspa A."/>
            <person name="Muzny D."/>
            <person name="Queller D."/>
            <person name="Richards S."/>
            <person name="Strassman J."/>
            <person name="Sucgang R."/>
            <person name="Worley K."/>
            <person name="Schaap P."/>
        </authorList>
    </citation>
    <scope>NUCLEOTIDE SEQUENCE</scope>
    <source>
        <strain evidence="1">QSvi11</strain>
    </source>
</reference>
<comment type="caution">
    <text evidence="1">The sequence shown here is derived from an EMBL/GenBank/DDBJ whole genome shotgun (WGS) entry which is preliminary data.</text>
</comment>
<sequence length="181" mass="22814">MELIEFGCLDSIELINCYLNHGFKLTENVFTSKYEILEFLYNNHYLHHLEFNQNYILRNPRDLRKIKFFYEKYPSYFKDFKPWKEGDFRISREPSICKFFFERGLFDKLTPDEYQFLFFSEEWEKDVYLHLCKQNPSFKENWKFSYREEHSFRSSYIREWTICEKFSSEHWSFLREFFYFI</sequence>
<accession>A0A8J4Q154</accession>
<dbReference type="EMBL" id="AJWJ01000017">
    <property type="protein sequence ID" value="KAF2077886.1"/>
    <property type="molecule type" value="Genomic_DNA"/>
</dbReference>
<dbReference type="AlphaFoldDB" id="A0A8J4Q154"/>
<keyword evidence="2" id="KW-1185">Reference proteome</keyword>
<dbReference type="Proteomes" id="UP000695562">
    <property type="component" value="Unassembled WGS sequence"/>
</dbReference>
<protein>
    <submittedName>
        <fullName evidence="1">Uncharacterized protein</fullName>
    </submittedName>
</protein>